<dbReference type="AlphaFoldDB" id="A0A1G4ASU9"/>
<feature type="compositionally biased region" description="Basic and acidic residues" evidence="1">
    <location>
        <begin position="134"/>
        <end position="143"/>
    </location>
</feature>
<comment type="caution">
    <text evidence="2">The sequence shown here is derived from an EMBL/GenBank/DDBJ whole genome shotgun (WGS) entry which is preliminary data.</text>
</comment>
<evidence type="ECO:0000313" key="3">
    <source>
        <dbReference type="Proteomes" id="UP000176998"/>
    </source>
</evidence>
<dbReference type="EMBL" id="MJBS01000156">
    <property type="protein sequence ID" value="OHE92181.1"/>
    <property type="molecule type" value="Genomic_DNA"/>
</dbReference>
<organism evidence="2 3">
    <name type="scientific">Colletotrichum orchidophilum</name>
    <dbReference type="NCBI Taxonomy" id="1209926"/>
    <lineage>
        <taxon>Eukaryota</taxon>
        <taxon>Fungi</taxon>
        <taxon>Dikarya</taxon>
        <taxon>Ascomycota</taxon>
        <taxon>Pezizomycotina</taxon>
        <taxon>Sordariomycetes</taxon>
        <taxon>Hypocreomycetidae</taxon>
        <taxon>Glomerellales</taxon>
        <taxon>Glomerellaceae</taxon>
        <taxon>Colletotrichum</taxon>
    </lineage>
</organism>
<proteinExistence type="predicted"/>
<dbReference type="Proteomes" id="UP000176998">
    <property type="component" value="Unassembled WGS sequence"/>
</dbReference>
<protein>
    <submittedName>
        <fullName evidence="2">Uncharacterized protein</fullName>
    </submittedName>
</protein>
<dbReference type="RefSeq" id="XP_022469351.1">
    <property type="nucleotide sequence ID" value="XM_022624146.1"/>
</dbReference>
<sequence>QPGIAIVCWPHSSLDTSERRLFRKTSWPTKAVRDTRYRPPLATPKKDQGPNRGQKGNSFRPDSPHRSAPLRNFDSSTRKQTRPTSPTSLLHRLSAPALLSRTHSLSSLAHAHTRDTYSSFPSAAPSLANTLRGPPDHHRGGKY</sequence>
<feature type="non-terminal residue" evidence="2">
    <location>
        <position position="1"/>
    </location>
</feature>
<dbReference type="GeneID" id="34565656"/>
<gene>
    <name evidence="2" type="ORF">CORC01_12526</name>
</gene>
<evidence type="ECO:0000256" key="1">
    <source>
        <dbReference type="SAM" id="MobiDB-lite"/>
    </source>
</evidence>
<evidence type="ECO:0000313" key="2">
    <source>
        <dbReference type="EMBL" id="OHE92181.1"/>
    </source>
</evidence>
<name>A0A1G4ASU9_9PEZI</name>
<feature type="region of interest" description="Disordered" evidence="1">
    <location>
        <begin position="20"/>
        <end position="95"/>
    </location>
</feature>
<reference evidence="2 3" key="1">
    <citation type="submission" date="2016-09" db="EMBL/GenBank/DDBJ databases">
        <authorList>
            <person name="Capua I."/>
            <person name="De Benedictis P."/>
            <person name="Joannis T."/>
            <person name="Lombin L.H."/>
            <person name="Cattoli G."/>
        </authorList>
    </citation>
    <scope>NUCLEOTIDE SEQUENCE [LARGE SCALE GENOMIC DNA]</scope>
    <source>
        <strain evidence="2 3">IMI 309357</strain>
    </source>
</reference>
<accession>A0A1G4ASU9</accession>
<feature type="region of interest" description="Disordered" evidence="1">
    <location>
        <begin position="109"/>
        <end position="143"/>
    </location>
</feature>
<keyword evidence="3" id="KW-1185">Reference proteome</keyword>